<dbReference type="GO" id="GO:0009228">
    <property type="term" value="P:thiamine biosynthetic process"/>
    <property type="evidence" value="ECO:0007669"/>
    <property type="project" value="UniProtKB-KW"/>
</dbReference>
<dbReference type="AlphaFoldDB" id="A0A2K8KIL8"/>
<evidence type="ECO:0000256" key="5">
    <source>
        <dbReference type="ARBA" id="ARBA00013150"/>
    </source>
</evidence>
<keyword evidence="10" id="KW-0786">Thiamine pyrophosphate</keyword>
<feature type="domain" description="Transketolase-like pyrimidine-binding" evidence="12">
    <location>
        <begin position="251"/>
        <end position="413"/>
    </location>
</feature>
<evidence type="ECO:0000313" key="13">
    <source>
        <dbReference type="EMBL" id="ATX71517.1"/>
    </source>
</evidence>
<evidence type="ECO:0000256" key="7">
    <source>
        <dbReference type="ARBA" id="ARBA00022723"/>
    </source>
</evidence>
<name>A0A2K8KIL8_9MOLU</name>
<dbReference type="Gene3D" id="3.40.50.920">
    <property type="match status" value="1"/>
</dbReference>
<sequence>MKLKDYKNVQSLVNLSKTELKELSTDVREAIHQEVLANGGHLGSNLAIVDLTISLLKHFQTDAHYLFDTGYQAYAFKLLTDRQDVLQNMHKRIGYSVFQEIKEGDPYSGGHTSISAAWASGYKKISDKLVIEIIGDGSLATSVGLGGMLNFAGDDTHKGLFILNDNKQGIGINKFNYLDWEKIAKGMNFEYFEVVDGHDFDQLQAAWEFFAKAKKSVFVKVNTIKAYGLKAPNPDQALHYYSLSKTTPGIISPVKVIVEEMDKLLQDKNAVLFSAGMMYTYNLVELQKKFPNQVFDTGISEEIALIEAAAAANQNKTVYFMVYSSFAQRTYDQFVHDVVRNNSNINIIITGAGHQSIGDSHHGIYDLNMYNIFKNVRSYQPSSTGELYAAIADLSKHQGIKLIRCEDDILIDSKQPNINQWDYEVNLDAVKVLITYGRSYYDWKKFIIANNLPLGLVKATTLNPIDEKLLQKLIAENKQLYTYELVMYKNNLAANIRECFKTSIIKDFAFSQITIGRADLNEILKENHLDLDYVSQTILADK</sequence>
<evidence type="ECO:0000256" key="8">
    <source>
        <dbReference type="ARBA" id="ARBA00022842"/>
    </source>
</evidence>
<evidence type="ECO:0000256" key="6">
    <source>
        <dbReference type="ARBA" id="ARBA00022679"/>
    </source>
</evidence>
<dbReference type="GO" id="GO:0046872">
    <property type="term" value="F:metal ion binding"/>
    <property type="evidence" value="ECO:0007669"/>
    <property type="project" value="UniProtKB-KW"/>
</dbReference>
<comment type="subunit">
    <text evidence="4">Homodimer.</text>
</comment>
<comment type="cofactor">
    <cofactor evidence="1">
        <name>Mg(2+)</name>
        <dbReference type="ChEBI" id="CHEBI:18420"/>
    </cofactor>
</comment>
<dbReference type="GO" id="GO:0008661">
    <property type="term" value="F:1-deoxy-D-xylulose-5-phosphate synthase activity"/>
    <property type="evidence" value="ECO:0007669"/>
    <property type="project" value="UniProtKB-EC"/>
</dbReference>
<dbReference type="Pfam" id="PF13292">
    <property type="entry name" value="DXP_synthase_N"/>
    <property type="match status" value="1"/>
</dbReference>
<dbReference type="PANTHER" id="PTHR43322:SF5">
    <property type="entry name" value="1-DEOXY-D-XYLULOSE-5-PHOSPHATE SYNTHASE, CHLOROPLASTIC"/>
    <property type="match status" value="1"/>
</dbReference>
<proteinExistence type="inferred from homology"/>
<dbReference type="EC" id="2.2.1.7" evidence="5"/>
<evidence type="ECO:0000256" key="11">
    <source>
        <dbReference type="ARBA" id="ARBA00023229"/>
    </source>
</evidence>
<keyword evidence="14" id="KW-1185">Reference proteome</keyword>
<keyword evidence="9" id="KW-0784">Thiamine biosynthesis</keyword>
<dbReference type="Proteomes" id="UP000231179">
    <property type="component" value="Chromosome"/>
</dbReference>
<evidence type="ECO:0000256" key="3">
    <source>
        <dbReference type="ARBA" id="ARBA00011081"/>
    </source>
</evidence>
<gene>
    <name evidence="13" type="primary">dxs</name>
    <name evidence="13" type="ORF">SCLAR_v1c12170</name>
</gene>
<evidence type="ECO:0000256" key="2">
    <source>
        <dbReference type="ARBA" id="ARBA00004980"/>
    </source>
</evidence>
<dbReference type="InterPro" id="IPR029061">
    <property type="entry name" value="THDP-binding"/>
</dbReference>
<dbReference type="EMBL" id="CP024870">
    <property type="protein sequence ID" value="ATX71517.1"/>
    <property type="molecule type" value="Genomic_DNA"/>
</dbReference>
<reference evidence="13 14" key="1">
    <citation type="submission" date="2017-11" db="EMBL/GenBank/DDBJ databases">
        <title>Complete genome sequence of Spiroplasma clarkii CN-5 (DSM 19994).</title>
        <authorList>
            <person name="Tsai Y.-M."/>
            <person name="Chang A."/>
            <person name="Lo W.-S."/>
            <person name="Kuo C.-H."/>
        </authorList>
    </citation>
    <scope>NUCLEOTIDE SEQUENCE [LARGE SCALE GENOMIC DNA]</scope>
    <source>
        <strain evidence="13 14">CN-5</strain>
    </source>
</reference>
<keyword evidence="6" id="KW-0808">Transferase</keyword>
<accession>A0A2K8KIL8</accession>
<dbReference type="SMART" id="SM00861">
    <property type="entry name" value="Transket_pyr"/>
    <property type="match status" value="1"/>
</dbReference>
<dbReference type="InterPro" id="IPR009014">
    <property type="entry name" value="Transketo_C/PFOR_II"/>
</dbReference>
<dbReference type="InterPro" id="IPR005475">
    <property type="entry name" value="Transketolase-like_Pyr-bd"/>
</dbReference>
<dbReference type="RefSeq" id="WP_100255048.1">
    <property type="nucleotide sequence ID" value="NZ_CP024870.1"/>
</dbReference>
<comment type="similarity">
    <text evidence="3">Belongs to the transketolase family. DXPS subfamily.</text>
</comment>
<keyword evidence="11" id="KW-0414">Isoprene biosynthesis</keyword>
<dbReference type="PANTHER" id="PTHR43322">
    <property type="entry name" value="1-D-DEOXYXYLULOSE 5-PHOSPHATE SYNTHASE-RELATED"/>
    <property type="match status" value="1"/>
</dbReference>
<evidence type="ECO:0000256" key="4">
    <source>
        <dbReference type="ARBA" id="ARBA00011738"/>
    </source>
</evidence>
<dbReference type="UniPathway" id="UPA00064">
    <property type="reaction ID" value="UER00091"/>
</dbReference>
<dbReference type="InterPro" id="IPR005477">
    <property type="entry name" value="Dxylulose-5-P_synthase"/>
</dbReference>
<evidence type="ECO:0000313" key="14">
    <source>
        <dbReference type="Proteomes" id="UP000231179"/>
    </source>
</evidence>
<comment type="pathway">
    <text evidence="2">Metabolic intermediate biosynthesis; 1-deoxy-D-xylulose 5-phosphate biosynthesis; 1-deoxy-D-xylulose 5-phosphate from D-glyceraldehyde 3-phosphate and pyruvate: step 1/1.</text>
</comment>
<dbReference type="Gene3D" id="3.40.50.970">
    <property type="match status" value="2"/>
</dbReference>
<evidence type="ECO:0000256" key="9">
    <source>
        <dbReference type="ARBA" id="ARBA00022977"/>
    </source>
</evidence>
<dbReference type="Pfam" id="PF02779">
    <property type="entry name" value="Transket_pyr"/>
    <property type="match status" value="1"/>
</dbReference>
<evidence type="ECO:0000256" key="10">
    <source>
        <dbReference type="ARBA" id="ARBA00023052"/>
    </source>
</evidence>
<organism evidence="13 14">
    <name type="scientific">Spiroplasma clarkii</name>
    <dbReference type="NCBI Taxonomy" id="2139"/>
    <lineage>
        <taxon>Bacteria</taxon>
        <taxon>Bacillati</taxon>
        <taxon>Mycoplasmatota</taxon>
        <taxon>Mollicutes</taxon>
        <taxon>Entomoplasmatales</taxon>
        <taxon>Spiroplasmataceae</taxon>
        <taxon>Spiroplasma</taxon>
    </lineage>
</organism>
<dbReference type="GO" id="GO:0016114">
    <property type="term" value="P:terpenoid biosynthetic process"/>
    <property type="evidence" value="ECO:0007669"/>
    <property type="project" value="InterPro"/>
</dbReference>
<evidence type="ECO:0000256" key="1">
    <source>
        <dbReference type="ARBA" id="ARBA00001946"/>
    </source>
</evidence>
<evidence type="ECO:0000259" key="12">
    <source>
        <dbReference type="SMART" id="SM00861"/>
    </source>
</evidence>
<dbReference type="SUPFAM" id="SSF52518">
    <property type="entry name" value="Thiamin diphosphate-binding fold (THDP-binding)"/>
    <property type="match status" value="2"/>
</dbReference>
<protein>
    <recommendedName>
        <fullName evidence="5">1-deoxy-D-xylulose-5-phosphate synthase</fullName>
        <ecNumber evidence="5">2.2.1.7</ecNumber>
    </recommendedName>
</protein>
<keyword evidence="7" id="KW-0479">Metal-binding</keyword>
<keyword evidence="8" id="KW-0460">Magnesium</keyword>